<dbReference type="Gene3D" id="2.60.40.640">
    <property type="match status" value="1"/>
</dbReference>
<dbReference type="AlphaFoldDB" id="A0A2G8SFI7"/>
<dbReference type="InterPro" id="IPR014752">
    <property type="entry name" value="Arrestin-like_C"/>
</dbReference>
<sequence>MAGQPSQTRPEPMNASPYHSKVKVTLKFADHQFAAGGMVTGKMELECKAEKGLGIGVILVELYAIEELTSRDHSATSTFLHSRRLFQGPGLPPSNSVHPYPAPGDPPLPSNYYHARRGITTFFFQFPLPESSPSSIEFGSGLARLRYEVRASVGVAWKGEKKLVTDKKPVEVVEQFESDPVRGEAEGIIVGENGKIWMQGKVLGGFMVAGQPACIELQVKNHSSKKNSGLTVTLSRDLYLPNQPAAQKQPLQINDTVTSVNFRGPEYIIGPGVEGVANLVIDVPKHARGVKGGRRIGDGDKVTECLFEVRCTISIKLSMGFGR</sequence>
<dbReference type="Proteomes" id="UP000230002">
    <property type="component" value="Unassembled WGS sequence"/>
</dbReference>
<proteinExistence type="predicted"/>
<dbReference type="EMBL" id="AYKW01000011">
    <property type="protein sequence ID" value="PIL32358.1"/>
    <property type="molecule type" value="Genomic_DNA"/>
</dbReference>
<organism evidence="1 2">
    <name type="scientific">Ganoderma sinense ZZ0214-1</name>
    <dbReference type="NCBI Taxonomy" id="1077348"/>
    <lineage>
        <taxon>Eukaryota</taxon>
        <taxon>Fungi</taxon>
        <taxon>Dikarya</taxon>
        <taxon>Basidiomycota</taxon>
        <taxon>Agaricomycotina</taxon>
        <taxon>Agaricomycetes</taxon>
        <taxon>Polyporales</taxon>
        <taxon>Polyporaceae</taxon>
        <taxon>Ganoderma</taxon>
    </lineage>
</organism>
<name>A0A2G8SFI7_9APHY</name>
<evidence type="ECO:0008006" key="3">
    <source>
        <dbReference type="Google" id="ProtNLM"/>
    </source>
</evidence>
<comment type="caution">
    <text evidence="1">The sequence shown here is derived from an EMBL/GenBank/DDBJ whole genome shotgun (WGS) entry which is preliminary data.</text>
</comment>
<evidence type="ECO:0000313" key="2">
    <source>
        <dbReference type="Proteomes" id="UP000230002"/>
    </source>
</evidence>
<dbReference type="OrthoDB" id="298939at2759"/>
<gene>
    <name evidence="1" type="ORF">GSI_05604</name>
</gene>
<protein>
    <recommendedName>
        <fullName evidence="3">Arrestin C-terminal-like domain-containing protein</fullName>
    </recommendedName>
</protein>
<accession>A0A2G8SFI7</accession>
<evidence type="ECO:0000313" key="1">
    <source>
        <dbReference type="EMBL" id="PIL32358.1"/>
    </source>
</evidence>
<keyword evidence="2" id="KW-1185">Reference proteome</keyword>
<reference evidence="1 2" key="1">
    <citation type="journal article" date="2015" name="Sci. Rep.">
        <title>Chromosome-level genome map provides insights into diverse defense mechanisms in the medicinal fungus Ganoderma sinense.</title>
        <authorList>
            <person name="Zhu Y."/>
            <person name="Xu J."/>
            <person name="Sun C."/>
            <person name="Zhou S."/>
            <person name="Xu H."/>
            <person name="Nelson D.R."/>
            <person name="Qian J."/>
            <person name="Song J."/>
            <person name="Luo H."/>
            <person name="Xiang L."/>
            <person name="Li Y."/>
            <person name="Xu Z."/>
            <person name="Ji A."/>
            <person name="Wang L."/>
            <person name="Lu S."/>
            <person name="Hayward A."/>
            <person name="Sun W."/>
            <person name="Li X."/>
            <person name="Schwartz D.C."/>
            <person name="Wang Y."/>
            <person name="Chen S."/>
        </authorList>
    </citation>
    <scope>NUCLEOTIDE SEQUENCE [LARGE SCALE GENOMIC DNA]</scope>
    <source>
        <strain evidence="1 2">ZZ0214-1</strain>
    </source>
</reference>
<dbReference type="STRING" id="1077348.A0A2G8SFI7"/>